<evidence type="ECO:0000313" key="2">
    <source>
        <dbReference type="Proteomes" id="UP001175271"/>
    </source>
</evidence>
<accession>A0AA39HC92</accession>
<reference evidence="1" key="1">
    <citation type="submission" date="2023-06" db="EMBL/GenBank/DDBJ databases">
        <title>Genomic analysis of the entomopathogenic nematode Steinernema hermaphroditum.</title>
        <authorList>
            <person name="Schwarz E.M."/>
            <person name="Heppert J.K."/>
            <person name="Baniya A."/>
            <person name="Schwartz H.T."/>
            <person name="Tan C.-H."/>
            <person name="Antoshechkin I."/>
            <person name="Sternberg P.W."/>
            <person name="Goodrich-Blair H."/>
            <person name="Dillman A.R."/>
        </authorList>
    </citation>
    <scope>NUCLEOTIDE SEQUENCE</scope>
    <source>
        <strain evidence="1">PS9179</strain>
        <tissue evidence="1">Whole animal</tissue>
    </source>
</reference>
<comment type="caution">
    <text evidence="1">The sequence shown here is derived from an EMBL/GenBank/DDBJ whole genome shotgun (WGS) entry which is preliminary data.</text>
</comment>
<proteinExistence type="predicted"/>
<organism evidence="1 2">
    <name type="scientific">Steinernema hermaphroditum</name>
    <dbReference type="NCBI Taxonomy" id="289476"/>
    <lineage>
        <taxon>Eukaryota</taxon>
        <taxon>Metazoa</taxon>
        <taxon>Ecdysozoa</taxon>
        <taxon>Nematoda</taxon>
        <taxon>Chromadorea</taxon>
        <taxon>Rhabditida</taxon>
        <taxon>Tylenchina</taxon>
        <taxon>Panagrolaimomorpha</taxon>
        <taxon>Strongyloidoidea</taxon>
        <taxon>Steinernematidae</taxon>
        <taxon>Steinernema</taxon>
    </lineage>
</organism>
<protein>
    <submittedName>
        <fullName evidence="1">Uncharacterized protein</fullName>
    </submittedName>
</protein>
<keyword evidence="2" id="KW-1185">Reference proteome</keyword>
<sequence length="127" mass="14509">MQVATDTGMDVPEKAEVRSESVQVLFVGEPEQKREKGESRDWGRSVGGLEDGKVVTTRKVVEGETPYECKPYESCSLDLAYCTHRNPIRVFTSSVRIQDDAYLFVVYERCSVFFNDRLCVVPRIQQH</sequence>
<gene>
    <name evidence="1" type="ORF">QR680_016655</name>
</gene>
<dbReference type="Proteomes" id="UP001175271">
    <property type="component" value="Unassembled WGS sequence"/>
</dbReference>
<evidence type="ECO:0000313" key="1">
    <source>
        <dbReference type="EMBL" id="KAK0402990.1"/>
    </source>
</evidence>
<dbReference type="EMBL" id="JAUCMV010000004">
    <property type="protein sequence ID" value="KAK0402990.1"/>
    <property type="molecule type" value="Genomic_DNA"/>
</dbReference>
<dbReference type="AlphaFoldDB" id="A0AA39HC92"/>
<name>A0AA39HC92_9BILA</name>